<dbReference type="InterPro" id="IPR002549">
    <property type="entry name" value="AI-2E-like"/>
</dbReference>
<gene>
    <name evidence="7" type="ORF">FEF65_08415</name>
</gene>
<dbReference type="GO" id="GO:0016020">
    <property type="term" value="C:membrane"/>
    <property type="evidence" value="ECO:0007669"/>
    <property type="project" value="UniProtKB-SubCell"/>
</dbReference>
<dbReference type="AlphaFoldDB" id="A0A5R9GUV7"/>
<dbReference type="Pfam" id="PF01594">
    <property type="entry name" value="AI-2E_transport"/>
    <property type="match status" value="1"/>
</dbReference>
<evidence type="ECO:0000256" key="4">
    <source>
        <dbReference type="ARBA" id="ARBA00022989"/>
    </source>
</evidence>
<keyword evidence="8" id="KW-1185">Reference proteome</keyword>
<feature type="transmembrane region" description="Helical" evidence="6">
    <location>
        <begin position="217"/>
        <end position="247"/>
    </location>
</feature>
<evidence type="ECO:0000256" key="2">
    <source>
        <dbReference type="ARBA" id="ARBA00009773"/>
    </source>
</evidence>
<dbReference type="PANTHER" id="PTHR21716:SF64">
    <property type="entry name" value="AI-2 TRANSPORT PROTEIN TQSA"/>
    <property type="match status" value="1"/>
</dbReference>
<dbReference type="EMBL" id="VBRY01000007">
    <property type="protein sequence ID" value="TLS66974.1"/>
    <property type="molecule type" value="Genomic_DNA"/>
</dbReference>
<comment type="similarity">
    <text evidence="2">Belongs to the autoinducer-2 exporter (AI-2E) (TC 2.A.86) family.</text>
</comment>
<comment type="subcellular location">
    <subcellularLocation>
        <location evidence="1">Membrane</location>
        <topology evidence="1">Multi-pass membrane protein</topology>
    </subcellularLocation>
</comment>
<evidence type="ECO:0000313" key="8">
    <source>
        <dbReference type="Proteomes" id="UP000306585"/>
    </source>
</evidence>
<reference evidence="7 8" key="1">
    <citation type="journal article" date="2019" name="Appl. Environ. Microbiol.">
        <title>Environmental Evidence and Genomic Insight of Iron-oxidizing Bacteria Preference Towards More Corrosion Resistant Stainless Steel at Higher Salinities.</title>
        <authorList>
            <person name="Garrison C.E."/>
            <person name="Price K.A."/>
            <person name="Field E.K."/>
        </authorList>
    </citation>
    <scope>NUCLEOTIDE SEQUENCE [LARGE SCALE GENOMIC DNA]</scope>
    <source>
        <strain evidence="7 8">P3</strain>
    </source>
</reference>
<keyword evidence="4 6" id="KW-1133">Transmembrane helix</keyword>
<comment type="caution">
    <text evidence="7">The sequence shown here is derived from an EMBL/GenBank/DDBJ whole genome shotgun (WGS) entry which is preliminary data.</text>
</comment>
<evidence type="ECO:0000256" key="5">
    <source>
        <dbReference type="ARBA" id="ARBA00023136"/>
    </source>
</evidence>
<evidence type="ECO:0000256" key="3">
    <source>
        <dbReference type="ARBA" id="ARBA00022692"/>
    </source>
</evidence>
<sequence>MQHGSSTMMTAAAFVVVVAGMQAAVSLLVPFLLAAFIAIICLPPLYWLHARGMSSAMAVLLIALTLVLVGALIGIFVGASVADFSHNLPTYQARLQLQTDALLNWLAGMGLHLDSQLLRDNFSPAQAMGMAGKLLAGLGNMLANTFLIILTVIFLLLEASAMPHKWRVMGEHAPSGEHFRRFVASVNSYLAIKGWVSLATGVMVAIWLSVLGVDYPLLWGLIAFLFNFVPNIGSIIAAVPAVLLALIQVGPGTALFAGAGYLVVNIVMGNVIEPRYMGRGVGLSTLVVFLSLVFWGWILGPIGMLLSVPLTMIVKLALETGEETRWIAVLLGPDVVADEKREGTT</sequence>
<keyword evidence="3 6" id="KW-0812">Transmembrane</keyword>
<evidence type="ECO:0000256" key="1">
    <source>
        <dbReference type="ARBA" id="ARBA00004141"/>
    </source>
</evidence>
<feature type="transmembrane region" description="Helical" evidence="6">
    <location>
        <begin position="60"/>
        <end position="82"/>
    </location>
</feature>
<organism evidence="7 8">
    <name type="scientific">Mariprofundus erugo</name>
    <dbReference type="NCBI Taxonomy" id="2528639"/>
    <lineage>
        <taxon>Bacteria</taxon>
        <taxon>Pseudomonadati</taxon>
        <taxon>Pseudomonadota</taxon>
        <taxon>Candidatius Mariprofundia</taxon>
        <taxon>Mariprofundales</taxon>
        <taxon>Mariprofundaceae</taxon>
        <taxon>Mariprofundus</taxon>
    </lineage>
</organism>
<protein>
    <submittedName>
        <fullName evidence="7">AI-2E family transporter</fullName>
    </submittedName>
</protein>
<dbReference type="GO" id="GO:0055085">
    <property type="term" value="P:transmembrane transport"/>
    <property type="evidence" value="ECO:0007669"/>
    <property type="project" value="TreeGrafter"/>
</dbReference>
<feature type="transmembrane region" description="Helical" evidence="6">
    <location>
        <begin position="284"/>
        <end position="306"/>
    </location>
</feature>
<feature type="transmembrane region" description="Helical" evidence="6">
    <location>
        <begin position="134"/>
        <end position="157"/>
    </location>
</feature>
<feature type="transmembrane region" description="Helical" evidence="6">
    <location>
        <begin position="190"/>
        <end position="211"/>
    </location>
</feature>
<keyword evidence="5 6" id="KW-0472">Membrane</keyword>
<dbReference type="RefSeq" id="WP_138239364.1">
    <property type="nucleotide sequence ID" value="NZ_VBRY01000007.1"/>
</dbReference>
<feature type="transmembrane region" description="Helical" evidence="6">
    <location>
        <begin position="254"/>
        <end position="272"/>
    </location>
</feature>
<name>A0A5R9GUV7_9PROT</name>
<proteinExistence type="inferred from homology"/>
<evidence type="ECO:0000313" key="7">
    <source>
        <dbReference type="EMBL" id="TLS66974.1"/>
    </source>
</evidence>
<feature type="transmembrane region" description="Helical" evidence="6">
    <location>
        <begin position="7"/>
        <end position="25"/>
    </location>
</feature>
<accession>A0A5R9GUV7</accession>
<evidence type="ECO:0000256" key="6">
    <source>
        <dbReference type="SAM" id="Phobius"/>
    </source>
</evidence>
<dbReference type="PANTHER" id="PTHR21716">
    <property type="entry name" value="TRANSMEMBRANE PROTEIN"/>
    <property type="match status" value="1"/>
</dbReference>
<dbReference type="Proteomes" id="UP000306585">
    <property type="component" value="Unassembled WGS sequence"/>
</dbReference>